<dbReference type="EMBL" id="JYNX01000058">
    <property type="protein sequence ID" value="KMO73860.1"/>
    <property type="molecule type" value="Genomic_DNA"/>
</dbReference>
<organism evidence="4 5">
    <name type="scientific">Mycolicibacterium chubuense</name>
    <name type="common">Mycobacterium chubuense</name>
    <dbReference type="NCBI Taxonomy" id="1800"/>
    <lineage>
        <taxon>Bacteria</taxon>
        <taxon>Bacillati</taxon>
        <taxon>Actinomycetota</taxon>
        <taxon>Actinomycetes</taxon>
        <taxon>Mycobacteriales</taxon>
        <taxon>Mycobacteriaceae</taxon>
        <taxon>Mycolicibacterium</taxon>
    </lineage>
</organism>
<dbReference type="SUPFAM" id="SSF46894">
    <property type="entry name" value="C-terminal effector domain of the bipartite response regulators"/>
    <property type="match status" value="1"/>
</dbReference>
<dbReference type="PROSITE" id="PS50043">
    <property type="entry name" value="HTH_LUXR_2"/>
    <property type="match status" value="1"/>
</dbReference>
<dbReference type="InterPro" id="IPR027417">
    <property type="entry name" value="P-loop_NTPase"/>
</dbReference>
<dbReference type="GO" id="GO:0004016">
    <property type="term" value="F:adenylate cyclase activity"/>
    <property type="evidence" value="ECO:0007669"/>
    <property type="project" value="TreeGrafter"/>
</dbReference>
<evidence type="ECO:0000259" key="3">
    <source>
        <dbReference type="PROSITE" id="PS50043"/>
    </source>
</evidence>
<proteinExistence type="predicted"/>
<evidence type="ECO:0000256" key="2">
    <source>
        <dbReference type="ARBA" id="ARBA00022840"/>
    </source>
</evidence>
<dbReference type="PRINTS" id="PR00038">
    <property type="entry name" value="HTHLUXR"/>
</dbReference>
<name>A0A0J6VS43_MYCCU</name>
<feature type="domain" description="HTH luxR-type" evidence="3">
    <location>
        <begin position="848"/>
        <end position="913"/>
    </location>
</feature>
<keyword evidence="2" id="KW-0067">ATP-binding</keyword>
<dbReference type="PATRIC" id="fig|1800.3.peg.3941"/>
<keyword evidence="1" id="KW-0547">Nucleotide-binding</keyword>
<dbReference type="InterPro" id="IPR036388">
    <property type="entry name" value="WH-like_DNA-bd_sf"/>
</dbReference>
<keyword evidence="5" id="KW-1185">Reference proteome</keyword>
<dbReference type="InterPro" id="IPR016032">
    <property type="entry name" value="Sig_transdc_resp-reg_C-effctor"/>
</dbReference>
<dbReference type="GO" id="GO:0006355">
    <property type="term" value="P:regulation of DNA-templated transcription"/>
    <property type="evidence" value="ECO:0007669"/>
    <property type="project" value="InterPro"/>
</dbReference>
<sequence length="923" mass="98614">MSQSALAGRHDAMSVALAALRSSERTGRGSVVVVSGEPGIGKSAVVNAVAQEARRSGFRVGTGKAEQGDQIAPGAPLLVALRSGAQPLLTDDAFAGLASLYDKPLWLVDRISILLGELSAQAPTLIAIDDVQWADRLTMFALRVLPSRLADSPVVWVFASRLLPGDPLTEIVGGVHDPAMIARIPLGPLPFGDIEQLAVDRLDAPLTEHTRSLLAGVGGNPFFAVQVIDGLARRHERGESPSDLHTELAYGVHARLAGLSESAVALTRLTAVWARSLAVADAAELLGGISHAHVWSLARESAANGLLRTFDDTVSSPHDLIRDAVYADIPADERRNLHRHCARHILGRGGSPLAAAAHLRASAEHDDEETVVALLDAARECQGSMPDQAAEFAHQALHLTTPFTSLWLRTGERAVETLVGVQREGEALTVARRLLAAAQDPETMARIEVHVCRALWHAGDYVGMAQHARRAAGREGLSDALRARLRAAEALAASRNQPAASAEAMARNALAEARRHSDEHAQRMASVALIETARNEGRHFVALRRFADLRTLSDSSYLAEEIRTLQHLDRYDDAQLLLDRIGRARDRDDDQLPSILYAQMWQDNDLGRLDAAEAGAIRLLRLADETGNNGFWLNATTVLAAVAARRGDLGRAADLLAPADDRLRADAQSLRLQVVGGMLKAITGDVGAGMAILAPLIDDEGDARDPWQWTAPWMRFLARMGLNAGDRRFAGRAARVAELAAERNPGIATFEGTALHIRGLLNDDEEVLAEAVTALRGSPRPLLLADALTDLGAALLAGRRRDDGMTALTEAGAIYREAGATAGSSAVAAHLPRESLVDGNSGVRPGRPSSGWAALTPTELRVVDLITRGHTNRSAATELGVSTHTVNTHLRAVFRKLDVRSRVQLTIVAGERRADGIDADIAG</sequence>
<accession>A0A0J6VS43</accession>
<evidence type="ECO:0000313" key="4">
    <source>
        <dbReference type="EMBL" id="KMO73860.1"/>
    </source>
</evidence>
<dbReference type="PANTHER" id="PTHR16305">
    <property type="entry name" value="TESTICULAR SOLUBLE ADENYLYL CYCLASE"/>
    <property type="match status" value="1"/>
</dbReference>
<dbReference type="GO" id="GO:0003677">
    <property type="term" value="F:DNA binding"/>
    <property type="evidence" value="ECO:0007669"/>
    <property type="project" value="InterPro"/>
</dbReference>
<dbReference type="CDD" id="cd06170">
    <property type="entry name" value="LuxR_C_like"/>
    <property type="match status" value="1"/>
</dbReference>
<dbReference type="Pfam" id="PF13191">
    <property type="entry name" value="AAA_16"/>
    <property type="match status" value="1"/>
</dbReference>
<dbReference type="SMART" id="SM00421">
    <property type="entry name" value="HTH_LUXR"/>
    <property type="match status" value="1"/>
</dbReference>
<protein>
    <submittedName>
        <fullName evidence="4">Putative HTH-type transcriptional regulator</fullName>
    </submittedName>
</protein>
<dbReference type="PANTHER" id="PTHR16305:SF35">
    <property type="entry name" value="TRANSCRIPTIONAL ACTIVATOR DOMAIN"/>
    <property type="match status" value="1"/>
</dbReference>
<dbReference type="RefSeq" id="WP_048419841.1">
    <property type="nucleotide sequence ID" value="NZ_JYNX01000058.1"/>
</dbReference>
<dbReference type="Gene3D" id="1.10.10.10">
    <property type="entry name" value="Winged helix-like DNA-binding domain superfamily/Winged helix DNA-binding domain"/>
    <property type="match status" value="1"/>
</dbReference>
<reference evidence="4 5" key="1">
    <citation type="journal article" date="2015" name="Genome Biol. Evol.">
        <title>Characterization of Three Mycobacterium spp. with Potential Use in Bioremediation by Genome Sequencing and Comparative Genomics.</title>
        <authorList>
            <person name="Das S."/>
            <person name="Pettersson B.M."/>
            <person name="Behra P.R."/>
            <person name="Ramesh M."/>
            <person name="Dasgupta S."/>
            <person name="Bhattacharya A."/>
            <person name="Kirsebom L.A."/>
        </authorList>
    </citation>
    <scope>NUCLEOTIDE SEQUENCE [LARGE SCALE GENOMIC DNA]</scope>
    <source>
        <strain evidence="4 5">DSM 44219</strain>
    </source>
</reference>
<dbReference type="OrthoDB" id="8482304at2"/>
<dbReference type="AlphaFoldDB" id="A0A0J6VS43"/>
<gene>
    <name evidence="4" type="ORF">MCHUDSM44219_03912</name>
</gene>
<dbReference type="InterPro" id="IPR041664">
    <property type="entry name" value="AAA_16"/>
</dbReference>
<dbReference type="Proteomes" id="UP000036176">
    <property type="component" value="Unassembled WGS sequence"/>
</dbReference>
<dbReference type="GO" id="GO:0005524">
    <property type="term" value="F:ATP binding"/>
    <property type="evidence" value="ECO:0007669"/>
    <property type="project" value="UniProtKB-KW"/>
</dbReference>
<evidence type="ECO:0000313" key="5">
    <source>
        <dbReference type="Proteomes" id="UP000036176"/>
    </source>
</evidence>
<evidence type="ECO:0000256" key="1">
    <source>
        <dbReference type="ARBA" id="ARBA00022741"/>
    </source>
</evidence>
<dbReference type="InterPro" id="IPR000792">
    <property type="entry name" value="Tscrpt_reg_LuxR_C"/>
</dbReference>
<dbReference type="GO" id="GO:0005737">
    <property type="term" value="C:cytoplasm"/>
    <property type="evidence" value="ECO:0007669"/>
    <property type="project" value="TreeGrafter"/>
</dbReference>
<dbReference type="SUPFAM" id="SSF52540">
    <property type="entry name" value="P-loop containing nucleoside triphosphate hydrolases"/>
    <property type="match status" value="1"/>
</dbReference>
<comment type="caution">
    <text evidence="4">The sequence shown here is derived from an EMBL/GenBank/DDBJ whole genome shotgun (WGS) entry which is preliminary data.</text>
</comment>
<dbReference type="Pfam" id="PF00196">
    <property type="entry name" value="GerE"/>
    <property type="match status" value="1"/>
</dbReference>